<dbReference type="CDD" id="cd07331">
    <property type="entry name" value="M48C_Oma1_like"/>
    <property type="match status" value="1"/>
</dbReference>
<keyword evidence="7" id="KW-0732">Signal</keyword>
<dbReference type="RefSeq" id="WP_089272316.1">
    <property type="nucleotide sequence ID" value="NZ_FZOC01000002.1"/>
</dbReference>
<dbReference type="PANTHER" id="PTHR22726:SF24">
    <property type="entry name" value="M48 FAMILY METALLOPEPTIDASE"/>
    <property type="match status" value="1"/>
</dbReference>
<keyword evidence="5 6" id="KW-0482">Metalloprotease</keyword>
<keyword evidence="2" id="KW-0479">Metal-binding</keyword>
<keyword evidence="4 6" id="KW-0862">Zinc</keyword>
<protein>
    <submittedName>
        <fullName evidence="9">Peptidase family M48</fullName>
    </submittedName>
</protein>
<dbReference type="InterPro" id="IPR051156">
    <property type="entry name" value="Mito/Outer_Membr_Metalloprot"/>
</dbReference>
<dbReference type="PANTHER" id="PTHR22726">
    <property type="entry name" value="METALLOENDOPEPTIDASE OMA1"/>
    <property type="match status" value="1"/>
</dbReference>
<feature type="chain" id="PRO_5012059694" evidence="7">
    <location>
        <begin position="22"/>
        <end position="264"/>
    </location>
</feature>
<dbReference type="AlphaFoldDB" id="A0A238YT20"/>
<evidence type="ECO:0000256" key="7">
    <source>
        <dbReference type="SAM" id="SignalP"/>
    </source>
</evidence>
<dbReference type="InterPro" id="IPR001915">
    <property type="entry name" value="Peptidase_M48"/>
</dbReference>
<keyword evidence="1 6" id="KW-0645">Protease</keyword>
<comment type="similarity">
    <text evidence="6">Belongs to the peptidase M48 family.</text>
</comment>
<keyword evidence="3 6" id="KW-0378">Hydrolase</keyword>
<dbReference type="OrthoDB" id="9810445at2"/>
<evidence type="ECO:0000256" key="6">
    <source>
        <dbReference type="RuleBase" id="RU003983"/>
    </source>
</evidence>
<dbReference type="EMBL" id="FZOC01000002">
    <property type="protein sequence ID" value="SNR74200.1"/>
    <property type="molecule type" value="Genomic_DNA"/>
</dbReference>
<name>A0A238YT20_9BACT</name>
<evidence type="ECO:0000313" key="9">
    <source>
        <dbReference type="EMBL" id="SNR74200.1"/>
    </source>
</evidence>
<dbReference type="Pfam" id="PF01435">
    <property type="entry name" value="Peptidase_M48"/>
    <property type="match status" value="1"/>
</dbReference>
<reference evidence="9 10" key="1">
    <citation type="submission" date="2017-06" db="EMBL/GenBank/DDBJ databases">
        <authorList>
            <person name="Kim H.J."/>
            <person name="Triplett B.A."/>
        </authorList>
    </citation>
    <scope>NUCLEOTIDE SEQUENCE [LARGE SCALE GENOMIC DNA]</scope>
    <source>
        <strain evidence="9 10">DSM 13116</strain>
    </source>
</reference>
<gene>
    <name evidence="9" type="ORF">SAMN04488503_0969</name>
</gene>
<evidence type="ECO:0000256" key="1">
    <source>
        <dbReference type="ARBA" id="ARBA00022670"/>
    </source>
</evidence>
<feature type="domain" description="Peptidase M48" evidence="8">
    <location>
        <begin position="62"/>
        <end position="248"/>
    </location>
</feature>
<dbReference type="Gene3D" id="3.30.2010.10">
    <property type="entry name" value="Metalloproteases ('zincins'), catalytic domain"/>
    <property type="match status" value="1"/>
</dbReference>
<comment type="cofactor">
    <cofactor evidence="6">
        <name>Zn(2+)</name>
        <dbReference type="ChEBI" id="CHEBI:29105"/>
    </cofactor>
    <text evidence="6">Binds 1 zinc ion per subunit.</text>
</comment>
<dbReference type="PROSITE" id="PS51257">
    <property type="entry name" value="PROKAR_LIPOPROTEIN"/>
    <property type="match status" value="1"/>
</dbReference>
<sequence length="264" mass="28509">MTRRLAWAFVTLLALVAAACAKTAYTNRSQLLLISEGQEVALGLQSAQEVLKKEKESGDDLQVERVKRVGQRIAVAANKPDYKWEFRLIEKDTVNAFCLPGGKVFVYTGILDLTTSNDELAAVMGHEIAHALLRHGGERVSMALMAQMGGQAASLALGSSVSPAASQVFNQVYGVGAQVGVMLPHSRSQESEADEVGMILAAKAGYEPSGALSLWRKMDAYAKSKGQNAPGWLSTHPTTEDRIAAIKSKMGAIRAKYYQRQALR</sequence>
<keyword evidence="10" id="KW-1185">Reference proteome</keyword>
<dbReference type="GO" id="GO:0051603">
    <property type="term" value="P:proteolysis involved in protein catabolic process"/>
    <property type="evidence" value="ECO:0007669"/>
    <property type="project" value="TreeGrafter"/>
</dbReference>
<feature type="signal peptide" evidence="7">
    <location>
        <begin position="1"/>
        <end position="21"/>
    </location>
</feature>
<accession>A0A238YT20</accession>
<evidence type="ECO:0000259" key="8">
    <source>
        <dbReference type="Pfam" id="PF01435"/>
    </source>
</evidence>
<dbReference type="GO" id="GO:0004222">
    <property type="term" value="F:metalloendopeptidase activity"/>
    <property type="evidence" value="ECO:0007669"/>
    <property type="project" value="InterPro"/>
</dbReference>
<organism evidence="9 10">
    <name type="scientific">Humidesulfovibrio mexicanus</name>
    <dbReference type="NCBI Taxonomy" id="147047"/>
    <lineage>
        <taxon>Bacteria</taxon>
        <taxon>Pseudomonadati</taxon>
        <taxon>Thermodesulfobacteriota</taxon>
        <taxon>Desulfovibrionia</taxon>
        <taxon>Desulfovibrionales</taxon>
        <taxon>Desulfovibrionaceae</taxon>
        <taxon>Humidesulfovibrio</taxon>
    </lineage>
</organism>
<evidence type="ECO:0000256" key="2">
    <source>
        <dbReference type="ARBA" id="ARBA00022723"/>
    </source>
</evidence>
<proteinExistence type="inferred from homology"/>
<evidence type="ECO:0000256" key="4">
    <source>
        <dbReference type="ARBA" id="ARBA00022833"/>
    </source>
</evidence>
<dbReference type="Proteomes" id="UP000198324">
    <property type="component" value="Unassembled WGS sequence"/>
</dbReference>
<evidence type="ECO:0000313" key="10">
    <source>
        <dbReference type="Proteomes" id="UP000198324"/>
    </source>
</evidence>
<evidence type="ECO:0000256" key="3">
    <source>
        <dbReference type="ARBA" id="ARBA00022801"/>
    </source>
</evidence>
<dbReference type="GO" id="GO:0016020">
    <property type="term" value="C:membrane"/>
    <property type="evidence" value="ECO:0007669"/>
    <property type="project" value="TreeGrafter"/>
</dbReference>
<evidence type="ECO:0000256" key="5">
    <source>
        <dbReference type="ARBA" id="ARBA00023049"/>
    </source>
</evidence>
<dbReference type="GO" id="GO:0046872">
    <property type="term" value="F:metal ion binding"/>
    <property type="evidence" value="ECO:0007669"/>
    <property type="project" value="UniProtKB-KW"/>
</dbReference>